<organism evidence="3 4">
    <name type="scientific">Gilliamella apicola</name>
    <dbReference type="NCBI Taxonomy" id="1196095"/>
    <lineage>
        <taxon>Bacteria</taxon>
        <taxon>Pseudomonadati</taxon>
        <taxon>Pseudomonadota</taxon>
        <taxon>Gammaproteobacteria</taxon>
        <taxon>Orbales</taxon>
        <taxon>Orbaceae</taxon>
        <taxon>Gilliamella</taxon>
    </lineage>
</organism>
<dbReference type="InterPro" id="IPR029058">
    <property type="entry name" value="AB_hydrolase_fold"/>
</dbReference>
<feature type="domain" description="T6SS Tle3 phospholipase effector alpha/beta" evidence="2">
    <location>
        <begin position="37"/>
        <end position="430"/>
    </location>
</feature>
<accession>A0A556SCI3</accession>
<dbReference type="RefSeq" id="WP_144091902.1">
    <property type="nucleotide sequence ID" value="NZ_CAMLAP010000075.1"/>
</dbReference>
<dbReference type="Proteomes" id="UP000319483">
    <property type="component" value="Unassembled WGS sequence"/>
</dbReference>
<comment type="caution">
    <text evidence="3">The sequence shown here is derived from an EMBL/GenBank/DDBJ whole genome shotgun (WGS) entry which is preliminary data.</text>
</comment>
<evidence type="ECO:0000313" key="4">
    <source>
        <dbReference type="Proteomes" id="UP000319483"/>
    </source>
</evidence>
<dbReference type="Pfam" id="PF24322">
    <property type="entry name" value="Tle3"/>
    <property type="match status" value="1"/>
</dbReference>
<reference evidence="3 4" key="1">
    <citation type="submission" date="2019-07" db="EMBL/GenBank/DDBJ databases">
        <title>Gilliamella genomes.</title>
        <authorList>
            <person name="Zheng H."/>
        </authorList>
    </citation>
    <scope>NUCLEOTIDE SEQUENCE [LARGE SCALE GENOMIC DNA]</scope>
    <source>
        <strain evidence="3 4">W8127</strain>
    </source>
</reference>
<feature type="region of interest" description="Disordered" evidence="1">
    <location>
        <begin position="889"/>
        <end position="910"/>
    </location>
</feature>
<sequence length="910" mass="103928">MTDFDNLKGNNISVSTTGLPLESGAMLTSNVDAPRPLPCVVILIHGVNDAGEAFENLDKMICKGLNRRLGRKDLKPNKWRWAKTSADDFSPRIEMLTEWQETVGRIEPPFAPKTVKHKSYSPIIPFTWGYRPVDEDTYKQELIAYCKRLQDDNIEDPELPYDSYLIDRDCHFKTKNIEVNKLNCDKFGNWIDYLYQRNGGPFANATTCIPDMYGPGMAGLLGYVGKKITPILGGDVSYDNPHRIYYAFAAHRLAKLIKQIRKDTEGQDIPINIVAHSQGTIITMLANLILANDKDKPLPADCVILAHSPYAFEPTYAEETSKDLGMGVQSKYGREQTFINFVDQMYNLQGARRSKFFKLDDLIKTGVINTTVNDNEIYTQADGTKKQYDRLGDDKELFYRDNFGKVYQYFSPNDQVVSLSNVQGMGWQGIHEEIFVNCKNQNLKQRIFSHGHIAGNDPIGKNVSPVLGYLHITEKDYPSNISVKDYKQRLKAIVSDNKNIELDVMLLPEQLASISEKFSEKLIIEKAESIDYGMYTRNGHAVKVFFSYNIETIKKYFPSAYYEIVVAENLDSDCKKQQINNNFKKYPNRSVSYDKLESEAKSQCSKLRTGRIITGTAKFEPKLLFINGELVPETMIYTVDQPKGKTALSRAIHYNDIYNSDNLFFENIEKKVINQIIDRPDYIPEKIIYPFDSSSALITNKLQLKKLLDDHPEWDRGIESARYIPRMANKISVNYCKTQEQIKTEIGKKVDDEADISSHHSGITNSLEVPAKIMAYDLAIGVVKEINPNNQGTLNSWRAQADWHNPYNPDSETVEYAKSGKLPKELKRAMNYPSKHMPEGEELVVNDFYHVELETKVTIPISKSPFFVVTAEVKINITDIIKKLKKLNKKNKKNKKKQWPLPTRDLIRSN</sequence>
<gene>
    <name evidence="3" type="ORF">FPQ15_06740</name>
</gene>
<protein>
    <recommendedName>
        <fullName evidence="2">T6SS Tle3 phospholipase effector alpha/beta domain-containing protein</fullName>
    </recommendedName>
</protein>
<evidence type="ECO:0000313" key="3">
    <source>
        <dbReference type="EMBL" id="TSJ98850.1"/>
    </source>
</evidence>
<dbReference type="InterPro" id="IPR056221">
    <property type="entry name" value="Tle3_ab_dom"/>
</dbReference>
<dbReference type="Gene3D" id="3.40.50.1820">
    <property type="entry name" value="alpha/beta hydrolase"/>
    <property type="match status" value="1"/>
</dbReference>
<evidence type="ECO:0000256" key="1">
    <source>
        <dbReference type="SAM" id="MobiDB-lite"/>
    </source>
</evidence>
<dbReference type="SUPFAM" id="SSF53474">
    <property type="entry name" value="alpha/beta-Hydrolases"/>
    <property type="match status" value="1"/>
</dbReference>
<evidence type="ECO:0000259" key="2">
    <source>
        <dbReference type="Pfam" id="PF24322"/>
    </source>
</evidence>
<name>A0A556SCI3_9GAMM</name>
<proteinExistence type="predicted"/>
<feature type="compositionally biased region" description="Basic residues" evidence="1">
    <location>
        <begin position="889"/>
        <end position="898"/>
    </location>
</feature>
<dbReference type="AlphaFoldDB" id="A0A556SCI3"/>
<dbReference type="EMBL" id="VMHM01000008">
    <property type="protein sequence ID" value="TSJ98850.1"/>
    <property type="molecule type" value="Genomic_DNA"/>
</dbReference>